<dbReference type="InterPro" id="IPR000595">
    <property type="entry name" value="cNMP-bd_dom"/>
</dbReference>
<dbReference type="InterPro" id="IPR018490">
    <property type="entry name" value="cNMP-bd_dom_sf"/>
</dbReference>
<feature type="domain" description="Cyclic nucleotide-binding" evidence="1">
    <location>
        <begin position="19"/>
        <end position="123"/>
    </location>
</feature>
<accession>A0L6M5</accession>
<dbReference type="InterPro" id="IPR014710">
    <property type="entry name" value="RmlC-like_jellyroll"/>
</dbReference>
<name>A0L6M5_MAGMM</name>
<dbReference type="HOGENOM" id="CLU_075053_16_6_5"/>
<dbReference type="Pfam" id="PF00027">
    <property type="entry name" value="cNMP_binding"/>
    <property type="match status" value="1"/>
</dbReference>
<dbReference type="SMART" id="SM00100">
    <property type="entry name" value="cNMP"/>
    <property type="match status" value="1"/>
</dbReference>
<dbReference type="PANTHER" id="PTHR24567:SF26">
    <property type="entry name" value="REGULATORY PROTEIN YEIL"/>
    <property type="match status" value="1"/>
</dbReference>
<dbReference type="GO" id="GO:0003700">
    <property type="term" value="F:DNA-binding transcription factor activity"/>
    <property type="evidence" value="ECO:0007669"/>
    <property type="project" value="TreeGrafter"/>
</dbReference>
<dbReference type="Proteomes" id="UP000002586">
    <property type="component" value="Chromosome"/>
</dbReference>
<reference evidence="2 3" key="2">
    <citation type="journal article" date="2012" name="Int. J. Syst. Evol. Microbiol.">
        <title>Magnetococcus marinus gen. nov., sp. nov., a marine, magnetotactic bacterium that represents a novel lineage (Magnetococcaceae fam. nov.; Magnetococcales ord. nov.) at the base of the Alphaproteobacteria.</title>
        <authorList>
            <person name="Bazylinski D.A."/>
            <person name="Williams T.J."/>
            <person name="Lefevre C.T."/>
            <person name="Berg R.J."/>
            <person name="Zhang C.L."/>
            <person name="Bowser S.S."/>
            <person name="Dean A.J."/>
            <person name="Beveridge T.J."/>
        </authorList>
    </citation>
    <scope>NUCLEOTIDE SEQUENCE [LARGE SCALE GENOMIC DNA]</scope>
    <source>
        <strain evidence="3">ATCC BAA-1437 / JCM 17883 / MC-1</strain>
    </source>
</reference>
<organism evidence="2 3">
    <name type="scientific">Magnetococcus marinus (strain ATCC BAA-1437 / JCM 17883 / MC-1)</name>
    <dbReference type="NCBI Taxonomy" id="156889"/>
    <lineage>
        <taxon>Bacteria</taxon>
        <taxon>Pseudomonadati</taxon>
        <taxon>Pseudomonadota</taxon>
        <taxon>Magnetococcia</taxon>
        <taxon>Magnetococcales</taxon>
        <taxon>Magnetococcaceae</taxon>
        <taxon>Magnetococcus</taxon>
    </lineage>
</organism>
<dbReference type="PROSITE" id="PS50042">
    <property type="entry name" value="CNMP_BINDING_3"/>
    <property type="match status" value="1"/>
</dbReference>
<dbReference type="PANTHER" id="PTHR24567">
    <property type="entry name" value="CRP FAMILY TRANSCRIPTIONAL REGULATORY PROTEIN"/>
    <property type="match status" value="1"/>
</dbReference>
<evidence type="ECO:0000259" key="1">
    <source>
        <dbReference type="PROSITE" id="PS50042"/>
    </source>
</evidence>
<dbReference type="AlphaFoldDB" id="A0L6M5"/>
<dbReference type="Gene3D" id="2.60.120.10">
    <property type="entry name" value="Jelly Rolls"/>
    <property type="match status" value="1"/>
</dbReference>
<reference evidence="3" key="1">
    <citation type="journal article" date="2009" name="Appl. Environ. Microbiol.">
        <title>Complete genome sequence of the chemolithoautotrophic marine magnetotactic coccus strain MC-1.</title>
        <authorList>
            <person name="Schubbe S."/>
            <person name="Williams T.J."/>
            <person name="Xie G."/>
            <person name="Kiss H.E."/>
            <person name="Brettin T.S."/>
            <person name="Martinez D."/>
            <person name="Ross C.A."/>
            <person name="Schuler D."/>
            <person name="Cox B.L."/>
            <person name="Nealson K.H."/>
            <person name="Bazylinski D.A."/>
        </authorList>
    </citation>
    <scope>NUCLEOTIDE SEQUENCE [LARGE SCALE GENOMIC DNA]</scope>
    <source>
        <strain evidence="3">ATCC BAA-1437 / JCM 17883 / MC-1</strain>
    </source>
</reference>
<dbReference type="eggNOG" id="COG0664">
    <property type="taxonomic scope" value="Bacteria"/>
</dbReference>
<dbReference type="InterPro" id="IPR050397">
    <property type="entry name" value="Env_Response_Regulators"/>
</dbReference>
<evidence type="ECO:0000313" key="2">
    <source>
        <dbReference type="EMBL" id="ABK43618.1"/>
    </source>
</evidence>
<gene>
    <name evidence="2" type="ordered locus">Mmc1_1100</name>
</gene>
<sequence>MDGAQIVKLERELLRKIEFFQKFNDDELDKLLSEESFFSFYQTDEFIIREGDSNNCCLFVLIGGEARVTKLDELGQAQEVGTLPQGAIFGEMSFITRQKRFSSVLAATDCTVLKVDPQALESMDSNIHILIQQELIRLLVLRLDQSNTRQARKDLVNQELVSSIRQMHKRLDGPGL</sequence>
<dbReference type="EMBL" id="CP000471">
    <property type="protein sequence ID" value="ABK43618.1"/>
    <property type="molecule type" value="Genomic_DNA"/>
</dbReference>
<proteinExistence type="predicted"/>
<keyword evidence="3" id="KW-1185">Reference proteome</keyword>
<dbReference type="SUPFAM" id="SSF51206">
    <property type="entry name" value="cAMP-binding domain-like"/>
    <property type="match status" value="1"/>
</dbReference>
<evidence type="ECO:0000313" key="3">
    <source>
        <dbReference type="Proteomes" id="UP000002586"/>
    </source>
</evidence>
<dbReference type="GO" id="GO:0005829">
    <property type="term" value="C:cytosol"/>
    <property type="evidence" value="ECO:0007669"/>
    <property type="project" value="TreeGrafter"/>
</dbReference>
<dbReference type="KEGG" id="mgm:Mmc1_1100"/>
<dbReference type="CDD" id="cd00038">
    <property type="entry name" value="CAP_ED"/>
    <property type="match status" value="1"/>
</dbReference>
<dbReference type="STRING" id="156889.Mmc1_1100"/>
<protein>
    <submittedName>
        <fullName evidence="2">Cyclic nucleotide-binding protein</fullName>
    </submittedName>
</protein>